<dbReference type="EMBL" id="CP136051">
    <property type="protein sequence ID" value="WOK06753.1"/>
    <property type="molecule type" value="Genomic_DNA"/>
</dbReference>
<protein>
    <recommendedName>
        <fullName evidence="5">Alginate export domain-containing protein</fullName>
    </recommendedName>
</protein>
<feature type="compositionally biased region" description="Basic and acidic residues" evidence="1">
    <location>
        <begin position="119"/>
        <end position="142"/>
    </location>
</feature>
<dbReference type="Proteomes" id="UP001302349">
    <property type="component" value="Chromosome"/>
</dbReference>
<gene>
    <name evidence="3" type="ORF">RT717_27160</name>
</gene>
<reference evidence="3 4" key="1">
    <citation type="journal article" date="2023" name="Microbiol. Resour. Announc.">
        <title>Complete Genome Sequence of Imperialibacter roseus strain P4T.</title>
        <authorList>
            <person name="Tizabi D.R."/>
            <person name="Bachvaroff T."/>
            <person name="Hill R.T."/>
        </authorList>
    </citation>
    <scope>NUCLEOTIDE SEQUENCE [LARGE SCALE GENOMIC DNA]</scope>
    <source>
        <strain evidence="3 4">P4T</strain>
    </source>
</reference>
<sequence>MNNKILYYLLAASFFVFVAAPLVAQEQEAEDPFADYSYLWENTKKKKKKKDKKAGKVDQPQAIVDTLVAEPASLADTLTLPTQPLDSITPVTTYQADTIPATDSLQAPVEKQIFDSEPEEKIKEPKEEREKRDIAPVPEDFRAGPPDSESGGSFTGGVTYTKIGDENFVGLVLAPEFKIWKIGLGLNVPVLYGLESQAIRTEIFKGGVGAARLIRYIRYGSQKRDPVYVRVGELNNTMIGFGGLINNYTNTTSYEKRKLGLHYDLNFKGLFGLEGMYSDFDPASLNLLAVRPYVRPMAWTIIPIVRTLEIGATVIKDKDQTKRPTSDSTFVVNQFTAEGVGAFGLDAGINLLRIPFIQIDAFFNYSKLNAGTTALADSIATIYAAQGDTKEFTDGHGISGGINFRFNFIADLLSTDMRIERLTYTDNYLPQFFDASYELNKDARLLSLANAGKMSGIYGSLTGHILQKVQLGGSILLPDDVSETAPAVVRLNADVDRLGDKVSIHGSYVKGNLSTLKDAFKLDERSLAKVRFIYHLNRFLAAGVDYYWAFAPTADGSYKATQYISPYFGVSIKF</sequence>
<organism evidence="3 4">
    <name type="scientific">Imperialibacter roseus</name>
    <dbReference type="NCBI Taxonomy" id="1324217"/>
    <lineage>
        <taxon>Bacteria</taxon>
        <taxon>Pseudomonadati</taxon>
        <taxon>Bacteroidota</taxon>
        <taxon>Cytophagia</taxon>
        <taxon>Cytophagales</taxon>
        <taxon>Flammeovirgaceae</taxon>
        <taxon>Imperialibacter</taxon>
    </lineage>
</organism>
<evidence type="ECO:0008006" key="5">
    <source>
        <dbReference type="Google" id="ProtNLM"/>
    </source>
</evidence>
<evidence type="ECO:0000256" key="2">
    <source>
        <dbReference type="SAM" id="SignalP"/>
    </source>
</evidence>
<name>A0ABZ0IP03_9BACT</name>
<keyword evidence="2" id="KW-0732">Signal</keyword>
<accession>A0ABZ0IP03</accession>
<evidence type="ECO:0000313" key="3">
    <source>
        <dbReference type="EMBL" id="WOK06753.1"/>
    </source>
</evidence>
<feature type="region of interest" description="Disordered" evidence="1">
    <location>
        <begin position="111"/>
        <end position="154"/>
    </location>
</feature>
<proteinExistence type="predicted"/>
<dbReference type="RefSeq" id="WP_317489456.1">
    <property type="nucleotide sequence ID" value="NZ_CP136051.1"/>
</dbReference>
<feature type="chain" id="PRO_5045308687" description="Alginate export domain-containing protein" evidence="2">
    <location>
        <begin position="25"/>
        <end position="574"/>
    </location>
</feature>
<evidence type="ECO:0000313" key="4">
    <source>
        <dbReference type="Proteomes" id="UP001302349"/>
    </source>
</evidence>
<evidence type="ECO:0000256" key="1">
    <source>
        <dbReference type="SAM" id="MobiDB-lite"/>
    </source>
</evidence>
<keyword evidence="4" id="KW-1185">Reference proteome</keyword>
<feature type="signal peptide" evidence="2">
    <location>
        <begin position="1"/>
        <end position="24"/>
    </location>
</feature>